<dbReference type="AlphaFoldDB" id="A0A820VLT4"/>
<dbReference type="PANTHER" id="PTHR10742">
    <property type="entry name" value="FLAVIN MONOAMINE OXIDASE"/>
    <property type="match status" value="1"/>
</dbReference>
<gene>
    <name evidence="5" type="ORF">TOA249_LOCUS3528</name>
</gene>
<feature type="compositionally biased region" description="Basic and acidic residues" evidence="3">
    <location>
        <begin position="141"/>
        <end position="156"/>
    </location>
</feature>
<dbReference type="EMBL" id="CAJOBS010000125">
    <property type="protein sequence ID" value="CAF4502075.1"/>
    <property type="molecule type" value="Genomic_DNA"/>
</dbReference>
<dbReference type="SUPFAM" id="SSF54373">
    <property type="entry name" value="FAD-linked reductases, C-terminal domain"/>
    <property type="match status" value="1"/>
</dbReference>
<dbReference type="Gene3D" id="3.90.660.10">
    <property type="match status" value="1"/>
</dbReference>
<evidence type="ECO:0000256" key="1">
    <source>
        <dbReference type="ARBA" id="ARBA00005995"/>
    </source>
</evidence>
<dbReference type="GO" id="GO:0006338">
    <property type="term" value="P:chromatin remodeling"/>
    <property type="evidence" value="ECO:0007669"/>
    <property type="project" value="TreeGrafter"/>
</dbReference>
<dbReference type="InterPro" id="IPR050281">
    <property type="entry name" value="Flavin_monoamine_oxidase"/>
</dbReference>
<protein>
    <recommendedName>
        <fullName evidence="4">Amine oxidase domain-containing protein</fullName>
    </recommendedName>
</protein>
<evidence type="ECO:0000256" key="2">
    <source>
        <dbReference type="ARBA" id="ARBA00023002"/>
    </source>
</evidence>
<comment type="caution">
    <text evidence="5">The sequence shown here is derived from an EMBL/GenBank/DDBJ whole genome shotgun (WGS) entry which is preliminary data.</text>
</comment>
<accession>A0A820VLT4</accession>
<evidence type="ECO:0000313" key="6">
    <source>
        <dbReference type="Proteomes" id="UP000663838"/>
    </source>
</evidence>
<name>A0A820VLT4_9BILA</name>
<evidence type="ECO:0000256" key="3">
    <source>
        <dbReference type="SAM" id="MobiDB-lite"/>
    </source>
</evidence>
<organism evidence="5 6">
    <name type="scientific">Rotaria socialis</name>
    <dbReference type="NCBI Taxonomy" id="392032"/>
    <lineage>
        <taxon>Eukaryota</taxon>
        <taxon>Metazoa</taxon>
        <taxon>Spiralia</taxon>
        <taxon>Gnathifera</taxon>
        <taxon>Rotifera</taxon>
        <taxon>Eurotatoria</taxon>
        <taxon>Bdelloidea</taxon>
        <taxon>Philodinida</taxon>
        <taxon>Philodinidae</taxon>
        <taxon>Rotaria</taxon>
    </lineage>
</organism>
<evidence type="ECO:0000259" key="4">
    <source>
        <dbReference type="Pfam" id="PF01593"/>
    </source>
</evidence>
<dbReference type="PANTHER" id="PTHR10742:SF386">
    <property type="entry name" value="LYSINE-SPECIFIC HISTONE DEMETHYLASE 1A"/>
    <property type="match status" value="1"/>
</dbReference>
<dbReference type="GO" id="GO:0050660">
    <property type="term" value="F:flavin adenine dinucleotide binding"/>
    <property type="evidence" value="ECO:0007669"/>
    <property type="project" value="TreeGrafter"/>
</dbReference>
<dbReference type="InterPro" id="IPR036188">
    <property type="entry name" value="FAD/NAD-bd_sf"/>
</dbReference>
<dbReference type="GO" id="GO:0016491">
    <property type="term" value="F:oxidoreductase activity"/>
    <property type="evidence" value="ECO:0007669"/>
    <property type="project" value="UniProtKB-KW"/>
</dbReference>
<dbReference type="InterPro" id="IPR002937">
    <property type="entry name" value="Amino_oxidase"/>
</dbReference>
<proteinExistence type="inferred from homology"/>
<keyword evidence="2" id="KW-0560">Oxidoreductase</keyword>
<comment type="similarity">
    <text evidence="1">Belongs to the flavin monoamine oxidase family.</text>
</comment>
<feature type="domain" description="Amine oxidase" evidence="4">
    <location>
        <begin position="615"/>
        <end position="692"/>
    </location>
</feature>
<feature type="region of interest" description="Disordered" evidence="3">
    <location>
        <begin position="140"/>
        <end position="163"/>
    </location>
</feature>
<sequence>MNKKKSILEILVFDVKLEMIVLRIENGLPHVQLNLGERNLNAEIRAILPQPSVSTTTTILQKLDDEQVNFNSNKPEMNIFETHSVQLTRVDADSEGFHVVSMRDNLPTIMSALNDWDVEKQPLIIEPKPNMLICPQYQDTTEEKRLRKSPEKDESSISHQCTSHPSENIHAEVKFMDERISYTTIGSDGILSCTFLLVIGRIDDNEFAFLSHYPEPYEPPFTPITVLVDLIDKLSERMTEAIGKCPPPNMTKKKKIDEFKFTNMKILVGGAAMENEDLVRDGFSLLNHNNNNNEHLFTDLSSRLIYQQLKLNAIILKPITFTLNDSDESRGYVSELDVNEAFHHEDKDEVEDDRLIPDEPGLSLIYDCATKTANVCMEWIGDSIECVMASLSIDFSKIDWTSCSWEWHNNDILSTIENLQSDKKQLALFNGTLKFAKETIFVDDVRNSNKTCWFTSRIFRCFILTCSLQYSSDYEYARLEVQAAQLKEPIRLPEDNPPPRVYLSVADRRILDWHMANLEFPNAAPLNCLSLKYWDQRVEVNVKNGEDSKNDMIETYRAEVVLVTVPLGVLQENIIVFDPQLLPEDKQSVFENFGFGNKTKVKFIGFYSLWIKKKLIYVVLSFDKIFWDPNPTLFAHVNASTSSRGELFLFWCFTKLPVLIVLIAGETANIVEYATDDVIIDRTLIVLRNIFGSVTVSLVMFKM</sequence>
<dbReference type="GO" id="GO:0003682">
    <property type="term" value="F:chromatin binding"/>
    <property type="evidence" value="ECO:0007669"/>
    <property type="project" value="TreeGrafter"/>
</dbReference>
<dbReference type="Proteomes" id="UP000663838">
    <property type="component" value="Unassembled WGS sequence"/>
</dbReference>
<evidence type="ECO:0000313" key="5">
    <source>
        <dbReference type="EMBL" id="CAF4502075.1"/>
    </source>
</evidence>
<dbReference type="SUPFAM" id="SSF51905">
    <property type="entry name" value="FAD/NAD(P)-binding domain"/>
    <property type="match status" value="1"/>
</dbReference>
<reference evidence="5" key="1">
    <citation type="submission" date="2021-02" db="EMBL/GenBank/DDBJ databases">
        <authorList>
            <person name="Nowell W R."/>
        </authorList>
    </citation>
    <scope>NUCLEOTIDE SEQUENCE</scope>
</reference>
<dbReference type="Pfam" id="PF01593">
    <property type="entry name" value="Amino_oxidase"/>
    <property type="match status" value="2"/>
</dbReference>
<feature type="domain" description="Amine oxidase" evidence="4">
    <location>
        <begin position="531"/>
        <end position="601"/>
    </location>
</feature>